<dbReference type="GeneID" id="301983043"/>
<name>A0A561X9R0_ACIDE</name>
<dbReference type="EMBL" id="VJWE01000019">
    <property type="protein sequence ID" value="TWG32831.1"/>
    <property type="molecule type" value="Genomic_DNA"/>
</dbReference>
<comment type="caution">
    <text evidence="1">The sequence shown here is derived from an EMBL/GenBank/DDBJ whole genome shotgun (WGS) entry which is preliminary data.</text>
</comment>
<protein>
    <submittedName>
        <fullName evidence="1">Uncharacterized protein</fullName>
    </submittedName>
</protein>
<reference evidence="1 2" key="1">
    <citation type="journal article" date="2015" name="Stand. Genomic Sci.">
        <title>Genomic Encyclopedia of Bacterial and Archaeal Type Strains, Phase III: the genomes of soil and plant-associated and newly described type strains.</title>
        <authorList>
            <person name="Whitman W.B."/>
            <person name="Woyke T."/>
            <person name="Klenk H.P."/>
            <person name="Zhou Y."/>
            <person name="Lilburn T.G."/>
            <person name="Beck B.J."/>
            <person name="De Vos P."/>
            <person name="Vandamme P."/>
            <person name="Eisen J.A."/>
            <person name="Garrity G."/>
            <person name="Hugenholtz P."/>
            <person name="Kyrpides N.C."/>
        </authorList>
    </citation>
    <scope>NUCLEOTIDE SEQUENCE [LARGE SCALE GENOMIC DNA]</scope>
    <source>
        <strain evidence="1 2">DSM 64</strain>
    </source>
</reference>
<dbReference type="Proteomes" id="UP000321485">
    <property type="component" value="Unassembled WGS sequence"/>
</dbReference>
<organism evidence="1 2">
    <name type="scientific">Acidovorax delafieldii</name>
    <name type="common">Pseudomonas delafieldii</name>
    <dbReference type="NCBI Taxonomy" id="47920"/>
    <lineage>
        <taxon>Bacteria</taxon>
        <taxon>Pseudomonadati</taxon>
        <taxon>Pseudomonadota</taxon>
        <taxon>Betaproteobacteria</taxon>
        <taxon>Burkholderiales</taxon>
        <taxon>Comamonadaceae</taxon>
        <taxon>Acidovorax</taxon>
    </lineage>
</organism>
<dbReference type="RefSeq" id="WP_116749577.1">
    <property type="nucleotide sequence ID" value="NZ_VJWE01000019.1"/>
</dbReference>
<gene>
    <name evidence="1" type="ORF">ATF69_4631</name>
</gene>
<dbReference type="AlphaFoldDB" id="A0A561X9R0"/>
<proteinExistence type="predicted"/>
<evidence type="ECO:0000313" key="1">
    <source>
        <dbReference type="EMBL" id="TWG32831.1"/>
    </source>
</evidence>
<accession>A0A561X9R0</accession>
<evidence type="ECO:0000313" key="2">
    <source>
        <dbReference type="Proteomes" id="UP000321485"/>
    </source>
</evidence>
<sequence length="242" mass="26410">MFDRLRKALHLPGGPNAARPVSNQEVVRWAATQRLAVVPQAVDGHFDLGGDLNGHPWRLECGNPTRDYVRGLELRGRADLGVDPDAAVMVLNRPLQESLEGNAYNAITDTLQTTVNASLPEEMRWLAMFEEVTWPGLPASFRQHFAVVAERMETAQRWIHAPVVSQLLNVVEGEGGEVRAQSPLLLMLVRGKVYLRMEHTQRSLTEIAQATQLLLAAAQGALHNLPPPAAAGGATGDAEDPQ</sequence>